<gene>
    <name evidence="2" type="ORF">B0T16DRAFT_450679</name>
</gene>
<organism evidence="2 3">
    <name type="scientific">Cercophora newfieldiana</name>
    <dbReference type="NCBI Taxonomy" id="92897"/>
    <lineage>
        <taxon>Eukaryota</taxon>
        <taxon>Fungi</taxon>
        <taxon>Dikarya</taxon>
        <taxon>Ascomycota</taxon>
        <taxon>Pezizomycotina</taxon>
        <taxon>Sordariomycetes</taxon>
        <taxon>Sordariomycetidae</taxon>
        <taxon>Sordariales</taxon>
        <taxon>Lasiosphaeriaceae</taxon>
        <taxon>Cercophora</taxon>
    </lineage>
</organism>
<proteinExistence type="predicted"/>
<dbReference type="AlphaFoldDB" id="A0AA39YM04"/>
<keyword evidence="3" id="KW-1185">Reference proteome</keyword>
<evidence type="ECO:0000313" key="3">
    <source>
        <dbReference type="Proteomes" id="UP001174936"/>
    </source>
</evidence>
<dbReference type="Proteomes" id="UP001174936">
    <property type="component" value="Unassembled WGS sequence"/>
</dbReference>
<name>A0AA39YM04_9PEZI</name>
<evidence type="ECO:0000313" key="2">
    <source>
        <dbReference type="EMBL" id="KAK0654933.1"/>
    </source>
</evidence>
<evidence type="ECO:0000256" key="1">
    <source>
        <dbReference type="SAM" id="SignalP"/>
    </source>
</evidence>
<protein>
    <submittedName>
        <fullName evidence="2">Uncharacterized protein</fullName>
    </submittedName>
</protein>
<comment type="caution">
    <text evidence="2">The sequence shown here is derived from an EMBL/GenBank/DDBJ whole genome shotgun (WGS) entry which is preliminary data.</text>
</comment>
<keyword evidence="1" id="KW-0732">Signal</keyword>
<feature type="signal peptide" evidence="1">
    <location>
        <begin position="1"/>
        <end position="20"/>
    </location>
</feature>
<reference evidence="2" key="1">
    <citation type="submission" date="2023-06" db="EMBL/GenBank/DDBJ databases">
        <title>Genome-scale phylogeny and comparative genomics of the fungal order Sordariales.</title>
        <authorList>
            <consortium name="Lawrence Berkeley National Laboratory"/>
            <person name="Hensen N."/>
            <person name="Bonometti L."/>
            <person name="Westerberg I."/>
            <person name="Brannstrom I.O."/>
            <person name="Guillou S."/>
            <person name="Cros-Aarteil S."/>
            <person name="Calhoun S."/>
            <person name="Haridas S."/>
            <person name="Kuo A."/>
            <person name="Mondo S."/>
            <person name="Pangilinan J."/>
            <person name="Riley R."/>
            <person name="Labutti K."/>
            <person name="Andreopoulos B."/>
            <person name="Lipzen A."/>
            <person name="Chen C."/>
            <person name="Yanf M."/>
            <person name="Daum C."/>
            <person name="Ng V."/>
            <person name="Clum A."/>
            <person name="Steindorff A."/>
            <person name="Ohm R."/>
            <person name="Martin F."/>
            <person name="Silar P."/>
            <person name="Natvig D."/>
            <person name="Lalanne C."/>
            <person name="Gautier V."/>
            <person name="Ament-Velasquez S.L."/>
            <person name="Kruys A."/>
            <person name="Hutchinson M.I."/>
            <person name="Powell A.J."/>
            <person name="Barry K."/>
            <person name="Miller A.N."/>
            <person name="Grigoriev I.V."/>
            <person name="Debuchy R."/>
            <person name="Gladieux P."/>
            <person name="Thoren M.H."/>
            <person name="Johannesson H."/>
        </authorList>
    </citation>
    <scope>NUCLEOTIDE SEQUENCE</scope>
    <source>
        <strain evidence="2">SMH2532-1</strain>
    </source>
</reference>
<sequence>MLLLNIIIALSLAFASSVSAAVLGVRQDNPDSIRSHSTAANGLPPSHPLIIQQGFDPALIDAALRQDAANIIKAGYNLRVSLMGPEVGIETLGSRLDDLIEMYKHRSPNSQILFNYSANTTEWAIQRRFPLLGDGAGSPGTDLGFEIHCDICS</sequence>
<dbReference type="EMBL" id="JAULSV010000001">
    <property type="protein sequence ID" value="KAK0654933.1"/>
    <property type="molecule type" value="Genomic_DNA"/>
</dbReference>
<accession>A0AA39YM04</accession>
<feature type="chain" id="PRO_5041310122" evidence="1">
    <location>
        <begin position="21"/>
        <end position="153"/>
    </location>
</feature>